<protein>
    <recommendedName>
        <fullName evidence="4">RNA polymerase I-specific transcription initiation factor RRN3</fullName>
    </recommendedName>
</protein>
<dbReference type="AlphaFoldDB" id="A0A9P0HCT2"/>
<dbReference type="GO" id="GO:0005634">
    <property type="term" value="C:nucleus"/>
    <property type="evidence" value="ECO:0007669"/>
    <property type="project" value="TreeGrafter"/>
</dbReference>
<dbReference type="Proteomes" id="UP001152798">
    <property type="component" value="Chromosome 4"/>
</dbReference>
<organism evidence="2 3">
    <name type="scientific">Nezara viridula</name>
    <name type="common">Southern green stink bug</name>
    <name type="synonym">Cimex viridulus</name>
    <dbReference type="NCBI Taxonomy" id="85310"/>
    <lineage>
        <taxon>Eukaryota</taxon>
        <taxon>Metazoa</taxon>
        <taxon>Ecdysozoa</taxon>
        <taxon>Arthropoda</taxon>
        <taxon>Hexapoda</taxon>
        <taxon>Insecta</taxon>
        <taxon>Pterygota</taxon>
        <taxon>Neoptera</taxon>
        <taxon>Paraneoptera</taxon>
        <taxon>Hemiptera</taxon>
        <taxon>Heteroptera</taxon>
        <taxon>Panheteroptera</taxon>
        <taxon>Pentatomomorpha</taxon>
        <taxon>Pentatomoidea</taxon>
        <taxon>Pentatomidae</taxon>
        <taxon>Pentatominae</taxon>
        <taxon>Nezara</taxon>
    </lineage>
</organism>
<proteinExistence type="inferred from homology"/>
<dbReference type="GO" id="GO:0006361">
    <property type="term" value="P:transcription initiation at RNA polymerase I promoter"/>
    <property type="evidence" value="ECO:0007669"/>
    <property type="project" value="InterPro"/>
</dbReference>
<name>A0A9P0HCT2_NEZVI</name>
<gene>
    <name evidence="2" type="ORF">NEZAVI_LOCUS8852</name>
</gene>
<dbReference type="PANTHER" id="PTHR12790">
    <property type="entry name" value="TRANSCRIPTION INITIATION FACTOR IA RRN3"/>
    <property type="match status" value="1"/>
</dbReference>
<dbReference type="EMBL" id="OV725080">
    <property type="protein sequence ID" value="CAH1399396.1"/>
    <property type="molecule type" value="Genomic_DNA"/>
</dbReference>
<evidence type="ECO:0000256" key="1">
    <source>
        <dbReference type="ARBA" id="ARBA00010098"/>
    </source>
</evidence>
<comment type="similarity">
    <text evidence="1">Belongs to the RRN3 family.</text>
</comment>
<evidence type="ECO:0000313" key="3">
    <source>
        <dbReference type="Proteomes" id="UP001152798"/>
    </source>
</evidence>
<dbReference type="GO" id="GO:0001042">
    <property type="term" value="F:RNA polymerase I core binding"/>
    <property type="evidence" value="ECO:0007669"/>
    <property type="project" value="TreeGrafter"/>
</dbReference>
<dbReference type="PANTHER" id="PTHR12790:SF0">
    <property type="entry name" value="RNA POLYMERASE I-SPECIFIC TRANSCRIPTION INITIATION FACTOR RRN3-RELATED"/>
    <property type="match status" value="1"/>
</dbReference>
<accession>A0A9P0HCT2</accession>
<dbReference type="GO" id="GO:0001181">
    <property type="term" value="F:RNA polymerase I general transcription initiation factor activity"/>
    <property type="evidence" value="ECO:0007669"/>
    <property type="project" value="InterPro"/>
</dbReference>
<dbReference type="OrthoDB" id="26970at2759"/>
<keyword evidence="3" id="KW-1185">Reference proteome</keyword>
<reference evidence="2" key="1">
    <citation type="submission" date="2022-01" db="EMBL/GenBank/DDBJ databases">
        <authorList>
            <person name="King R."/>
        </authorList>
    </citation>
    <scope>NUCLEOTIDE SEQUENCE</scope>
</reference>
<dbReference type="Pfam" id="PF05327">
    <property type="entry name" value="RRN3"/>
    <property type="match status" value="1"/>
</dbReference>
<sequence>MSIVSTKKECNTPSGSSQKVVRFKLNYNLKSSLLRFANDKDSNLYEELLCHIRDVGQEIRDDDLTQLLREARGCISIIDGNFRLFVQVVLILRWTQRSEEVIQEYQGFLQDLCSAHNYYTKVVIDHLTTSFKSDQYDWIDNFPSDKSVKCFNNLHQVIQSILAVIPMSRELLLSSVKNNFPYLKKPAKEHQCYVYNVLQISQYEPSIRFELLTAIINKLITLDVHSPRTELEHEEDDKMEVDGVFPLDKVSSDSESSVAESLDLSLLLVFKYLMLECHNDDGTLLWDKTKSFYSDLSKIFEDVILPTHATHHVQFLIFYFLSFKKPTLGSNFLQMLWKKVSNANVPPVIRQASVCYIASILTRAKYISLLVVKDLVSEMANWLHSYIDNHDGSSGCQDNRIHSVFYTTCQALFYIIAFRHKDLVENKGLLHLQNLGLSKIVTCRLNPLRYCLPVVVSNFASIARSYQLAYCYAIIERNSRNVLPVEYRDSAGCMSGLTKVHFDTFFPFDPYLLKKSKVYIDPIYREYCGPPETQLVANSSSKDEDDDDFLDTTIEHQSTRDIFSYGTSPGFLHH</sequence>
<evidence type="ECO:0008006" key="4">
    <source>
        <dbReference type="Google" id="ProtNLM"/>
    </source>
</evidence>
<evidence type="ECO:0000313" key="2">
    <source>
        <dbReference type="EMBL" id="CAH1399396.1"/>
    </source>
</evidence>
<dbReference type="InterPro" id="IPR007991">
    <property type="entry name" value="RNA_pol_I_trans_ini_fac_RRN3"/>
</dbReference>